<reference evidence="1 2" key="1">
    <citation type="submission" date="2016-10" db="EMBL/GenBank/DDBJ databases">
        <authorList>
            <person name="de Groot N.N."/>
        </authorList>
    </citation>
    <scope>NUCLEOTIDE SEQUENCE [LARGE SCALE GENOMIC DNA]</scope>
    <source>
        <strain evidence="1 2">DSM 16957</strain>
    </source>
</reference>
<dbReference type="EMBL" id="FNAG01000017">
    <property type="protein sequence ID" value="SDE07738.1"/>
    <property type="molecule type" value="Genomic_DNA"/>
</dbReference>
<dbReference type="AlphaFoldDB" id="A0A1G6ZYK2"/>
<protein>
    <submittedName>
        <fullName evidence="1">Uncharacterized protein</fullName>
    </submittedName>
</protein>
<keyword evidence="2" id="KW-1185">Reference proteome</keyword>
<name>A0A1G6ZYK2_9GAMM</name>
<organism evidence="1 2">
    <name type="scientific">Aquimonas voraii</name>
    <dbReference type="NCBI Taxonomy" id="265719"/>
    <lineage>
        <taxon>Bacteria</taxon>
        <taxon>Pseudomonadati</taxon>
        <taxon>Pseudomonadota</taxon>
        <taxon>Gammaproteobacteria</taxon>
        <taxon>Lysobacterales</taxon>
        <taxon>Lysobacteraceae</taxon>
        <taxon>Aquimonas</taxon>
    </lineage>
</organism>
<dbReference type="OrthoDB" id="5958388at2"/>
<proteinExistence type="predicted"/>
<dbReference type="RefSeq" id="WP_091245575.1">
    <property type="nucleotide sequence ID" value="NZ_FNAG01000017.1"/>
</dbReference>
<gene>
    <name evidence="1" type="ORF">SAMN04488509_11715</name>
</gene>
<accession>A0A1G6ZYK2</accession>
<dbReference type="Proteomes" id="UP000199603">
    <property type="component" value="Unassembled WGS sequence"/>
</dbReference>
<sequence>MSLPDPLTPLRPRLEQAWLQRYLERELAPDEQAWFEAYLLTRPHLLAALEADSALRAVLAAPAAGRLFEAAAPGSADATRLEPAAHPLPKPPVRRPGSCWRWPPVSWAASVSPACCRP</sequence>
<evidence type="ECO:0000313" key="1">
    <source>
        <dbReference type="EMBL" id="SDE07738.1"/>
    </source>
</evidence>
<evidence type="ECO:0000313" key="2">
    <source>
        <dbReference type="Proteomes" id="UP000199603"/>
    </source>
</evidence>
<dbReference type="STRING" id="265719.SAMN04488509_11715"/>